<comment type="caution">
    <text evidence="7">The sequence shown here is derived from an EMBL/GenBank/DDBJ whole genome shotgun (WGS) entry which is preliminary data.</text>
</comment>
<dbReference type="Proteomes" id="UP001642464">
    <property type="component" value="Unassembled WGS sequence"/>
</dbReference>
<protein>
    <recommendedName>
        <fullName evidence="6">Thioredoxin domain-containing protein</fullName>
    </recommendedName>
</protein>
<evidence type="ECO:0000256" key="5">
    <source>
        <dbReference type="ARBA" id="ARBA00025719"/>
    </source>
</evidence>
<sequence>MGSPTPCETTPLIALDARADHGIVHPSPTLLSCAPVLQVGLGAWERETACTSLTERAEASVAAWQTANWTKETRCKRRRRCGEQGGKMGDSGSKTQGLLLGQEFPNFEADSSQGKIVWHDYINEKWAILFSHPADFTPVCTTELGTAAQLAPEFAKRNVVMAALSVDSAESHKAWIKDIIAHKELGGDDIPYPILADEKRDLAVKFGMLDPDEKDGTGMPVTARAVFIIGPDKKLKLSILYPATTGRNFDEILRVVDSLQLTAYQSVATPANWNVKGGASTVGGGSTDNTDCMVVPSISDDEAKEKFKKGFTKAELPSGKGYIRYTPDPRSAM</sequence>
<keyword evidence="8" id="KW-1185">Reference proteome</keyword>
<dbReference type="InterPro" id="IPR013766">
    <property type="entry name" value="Thioredoxin_domain"/>
</dbReference>
<dbReference type="InterPro" id="IPR019479">
    <property type="entry name" value="Peroxiredoxin_C"/>
</dbReference>
<evidence type="ECO:0000313" key="8">
    <source>
        <dbReference type="Proteomes" id="UP001642464"/>
    </source>
</evidence>
<keyword evidence="2" id="KW-0049">Antioxidant</keyword>
<dbReference type="EMBL" id="CAXAMM010013646">
    <property type="protein sequence ID" value="CAK9031857.1"/>
    <property type="molecule type" value="Genomic_DNA"/>
</dbReference>
<dbReference type="PANTHER" id="PTHR43503:SF4">
    <property type="entry name" value="PEROXIREDOXIN-6"/>
    <property type="match status" value="1"/>
</dbReference>
<gene>
    <name evidence="7" type="ORF">SCF082_LOCUS19804</name>
</gene>
<dbReference type="PANTHER" id="PTHR43503">
    <property type="entry name" value="MCG48959-RELATED"/>
    <property type="match status" value="1"/>
</dbReference>
<evidence type="ECO:0000259" key="6">
    <source>
        <dbReference type="PROSITE" id="PS51352"/>
    </source>
</evidence>
<comment type="similarity">
    <text evidence="5">Belongs to the peroxiredoxin family. Prx6 subfamily.</text>
</comment>
<name>A0ABP0KY66_9DINO</name>
<evidence type="ECO:0000313" key="7">
    <source>
        <dbReference type="EMBL" id="CAK9031857.1"/>
    </source>
</evidence>
<dbReference type="Gene3D" id="3.30.1020.10">
    <property type="entry name" value="Antioxidant, Horf6, Chain A, domain2"/>
    <property type="match status" value="1"/>
</dbReference>
<evidence type="ECO:0000256" key="1">
    <source>
        <dbReference type="ARBA" id="ARBA00022559"/>
    </source>
</evidence>
<dbReference type="PROSITE" id="PS51352">
    <property type="entry name" value="THIOREDOXIN_2"/>
    <property type="match status" value="1"/>
</dbReference>
<evidence type="ECO:0000256" key="4">
    <source>
        <dbReference type="ARBA" id="ARBA00023284"/>
    </source>
</evidence>
<keyword evidence="4" id="KW-0676">Redox-active center</keyword>
<dbReference type="InterPro" id="IPR045020">
    <property type="entry name" value="PRX_1cys"/>
</dbReference>
<dbReference type="InterPro" id="IPR036249">
    <property type="entry name" value="Thioredoxin-like_sf"/>
</dbReference>
<dbReference type="Pfam" id="PF00578">
    <property type="entry name" value="AhpC-TSA"/>
    <property type="match status" value="1"/>
</dbReference>
<proteinExistence type="inferred from homology"/>
<dbReference type="Pfam" id="PF10417">
    <property type="entry name" value="1-cysPrx_C"/>
    <property type="match status" value="1"/>
</dbReference>
<keyword evidence="3" id="KW-0560">Oxidoreductase</keyword>
<keyword evidence="1" id="KW-0575">Peroxidase</keyword>
<evidence type="ECO:0000256" key="3">
    <source>
        <dbReference type="ARBA" id="ARBA00023002"/>
    </source>
</evidence>
<organism evidence="7 8">
    <name type="scientific">Durusdinium trenchii</name>
    <dbReference type="NCBI Taxonomy" id="1381693"/>
    <lineage>
        <taxon>Eukaryota</taxon>
        <taxon>Sar</taxon>
        <taxon>Alveolata</taxon>
        <taxon>Dinophyceae</taxon>
        <taxon>Suessiales</taxon>
        <taxon>Symbiodiniaceae</taxon>
        <taxon>Durusdinium</taxon>
    </lineage>
</organism>
<dbReference type="SUPFAM" id="SSF52833">
    <property type="entry name" value="Thioredoxin-like"/>
    <property type="match status" value="1"/>
</dbReference>
<dbReference type="InterPro" id="IPR000866">
    <property type="entry name" value="AhpC/TSA"/>
</dbReference>
<reference evidence="7 8" key="1">
    <citation type="submission" date="2024-02" db="EMBL/GenBank/DDBJ databases">
        <authorList>
            <person name="Chen Y."/>
            <person name="Shah S."/>
            <person name="Dougan E. K."/>
            <person name="Thang M."/>
            <person name="Chan C."/>
        </authorList>
    </citation>
    <scope>NUCLEOTIDE SEQUENCE [LARGE SCALE GENOMIC DNA]</scope>
</reference>
<evidence type="ECO:0000256" key="2">
    <source>
        <dbReference type="ARBA" id="ARBA00022862"/>
    </source>
</evidence>
<accession>A0ABP0KY66</accession>
<feature type="domain" description="Thioredoxin" evidence="6">
    <location>
        <begin position="98"/>
        <end position="261"/>
    </location>
</feature>
<dbReference type="Gene3D" id="3.40.30.10">
    <property type="entry name" value="Glutaredoxin"/>
    <property type="match status" value="1"/>
</dbReference>
<dbReference type="CDD" id="cd03016">
    <property type="entry name" value="PRX_1cys"/>
    <property type="match status" value="1"/>
</dbReference>